<dbReference type="AlphaFoldDB" id="A0A918D5K0"/>
<keyword evidence="2" id="KW-1185">Reference proteome</keyword>
<dbReference type="EMBL" id="BMOS01000042">
    <property type="protein sequence ID" value="GGN66065.1"/>
    <property type="molecule type" value="Genomic_DNA"/>
</dbReference>
<proteinExistence type="predicted"/>
<evidence type="ECO:0000313" key="1">
    <source>
        <dbReference type="EMBL" id="GGN66065.1"/>
    </source>
</evidence>
<name>A0A918D5K0_9BACI</name>
<protein>
    <submittedName>
        <fullName evidence="1">Uncharacterized protein</fullName>
    </submittedName>
</protein>
<dbReference type="Proteomes" id="UP000624041">
    <property type="component" value="Unassembled WGS sequence"/>
</dbReference>
<evidence type="ECO:0000313" key="2">
    <source>
        <dbReference type="Proteomes" id="UP000624041"/>
    </source>
</evidence>
<reference evidence="1" key="1">
    <citation type="journal article" date="2014" name="Int. J. Syst. Evol. Microbiol.">
        <title>Complete genome sequence of Corynebacterium casei LMG S-19264T (=DSM 44701T), isolated from a smear-ripened cheese.</title>
        <authorList>
            <consortium name="US DOE Joint Genome Institute (JGI-PGF)"/>
            <person name="Walter F."/>
            <person name="Albersmeier A."/>
            <person name="Kalinowski J."/>
            <person name="Ruckert C."/>
        </authorList>
    </citation>
    <scope>NUCLEOTIDE SEQUENCE</scope>
    <source>
        <strain evidence="1">JCM 17251</strain>
    </source>
</reference>
<accession>A0A918D5K0</accession>
<reference evidence="1" key="2">
    <citation type="submission" date="2020-09" db="EMBL/GenBank/DDBJ databases">
        <authorList>
            <person name="Sun Q."/>
            <person name="Ohkuma M."/>
        </authorList>
    </citation>
    <scope>NUCLEOTIDE SEQUENCE</scope>
    <source>
        <strain evidence="1">JCM 17251</strain>
    </source>
</reference>
<organism evidence="1 2">
    <name type="scientific">Oceanobacillus indicireducens</name>
    <dbReference type="NCBI Taxonomy" id="1004261"/>
    <lineage>
        <taxon>Bacteria</taxon>
        <taxon>Bacillati</taxon>
        <taxon>Bacillota</taxon>
        <taxon>Bacilli</taxon>
        <taxon>Bacillales</taxon>
        <taxon>Bacillaceae</taxon>
        <taxon>Oceanobacillus</taxon>
    </lineage>
</organism>
<sequence length="166" mass="18666">MSRINFKSFTGRVTSVDDFPMYPPNDNFGCYKFISVQNDAGTVVNFVAGPDTFFLYQEKIKVGDQITGYYDGDAATILIYPPQYRALVIVKENPYSQVKVSYFNEQLISSDGSLQLNIGPDTQMQLTNGQDFKQNPARRNLIVVYGAATKSIPAQTTPYEIIIFCR</sequence>
<comment type="caution">
    <text evidence="1">The sequence shown here is derived from an EMBL/GenBank/DDBJ whole genome shotgun (WGS) entry which is preliminary data.</text>
</comment>
<gene>
    <name evidence="1" type="ORF">GCM10007971_35580</name>
</gene>